<dbReference type="PROSITE" id="PS50967">
    <property type="entry name" value="HRDC"/>
    <property type="match status" value="1"/>
</dbReference>
<dbReference type="GO" id="GO:0033890">
    <property type="term" value="F:ribonuclease D activity"/>
    <property type="evidence" value="ECO:0007669"/>
    <property type="project" value="UniProtKB-UniRule"/>
</dbReference>
<keyword evidence="9" id="KW-1185">Reference proteome</keyword>
<dbReference type="InterPro" id="IPR010997">
    <property type="entry name" value="HRDC-like_sf"/>
</dbReference>
<comment type="catalytic activity">
    <reaction evidence="6">
        <text>Exonucleolytic cleavage that removes extra residues from the 3'-terminus of tRNA to produce 5'-mononucleotides.</text>
        <dbReference type="EC" id="3.1.13.5"/>
    </reaction>
</comment>
<organism evidence="8 9">
    <name type="scientific">Halomonas eurihalina</name>
    <dbReference type="NCBI Taxonomy" id="42566"/>
    <lineage>
        <taxon>Bacteria</taxon>
        <taxon>Pseudomonadati</taxon>
        <taxon>Pseudomonadota</taxon>
        <taxon>Gammaproteobacteria</taxon>
        <taxon>Oceanospirillales</taxon>
        <taxon>Halomonadaceae</taxon>
        <taxon>Halomonas</taxon>
    </lineage>
</organism>
<keyword evidence="5 6" id="KW-0269">Exonuclease</keyword>
<dbReference type="Pfam" id="PF00570">
    <property type="entry name" value="HRDC"/>
    <property type="match status" value="1"/>
</dbReference>
<dbReference type="OrthoDB" id="9800549at2"/>
<dbReference type="InterPro" id="IPR006292">
    <property type="entry name" value="RNase_D"/>
</dbReference>
<dbReference type="CDD" id="cd06142">
    <property type="entry name" value="RNaseD_exo"/>
    <property type="match status" value="1"/>
</dbReference>
<feature type="domain" description="HRDC" evidence="7">
    <location>
        <begin position="232"/>
        <end position="312"/>
    </location>
</feature>
<keyword evidence="4 6" id="KW-0378">Hydrolase</keyword>
<dbReference type="AlphaFoldDB" id="A0A5D9DCU2"/>
<dbReference type="SMART" id="SM00341">
    <property type="entry name" value="HRDC"/>
    <property type="match status" value="1"/>
</dbReference>
<dbReference type="SMART" id="SM00474">
    <property type="entry name" value="35EXOc"/>
    <property type="match status" value="1"/>
</dbReference>
<accession>A0A5D9DCU2</accession>
<dbReference type="SUPFAM" id="SSF53098">
    <property type="entry name" value="Ribonuclease H-like"/>
    <property type="match status" value="1"/>
</dbReference>
<protein>
    <recommendedName>
        <fullName evidence="6">Ribonuclease D</fullName>
        <shortName evidence="6">RNase D</shortName>
        <ecNumber evidence="6">3.1.13.5</ecNumber>
    </recommendedName>
</protein>
<comment type="similarity">
    <text evidence="6">Belongs to the RNase D family.</text>
</comment>
<dbReference type="Pfam" id="PF01612">
    <property type="entry name" value="DNA_pol_A_exo1"/>
    <property type="match status" value="1"/>
</dbReference>
<dbReference type="GO" id="GO:0003676">
    <property type="term" value="F:nucleic acid binding"/>
    <property type="evidence" value="ECO:0007669"/>
    <property type="project" value="InterPro"/>
</dbReference>
<dbReference type="PANTHER" id="PTHR47649">
    <property type="entry name" value="RIBONUCLEASE D"/>
    <property type="match status" value="1"/>
</dbReference>
<dbReference type="InterPro" id="IPR002121">
    <property type="entry name" value="HRDC_dom"/>
</dbReference>
<evidence type="ECO:0000313" key="9">
    <source>
        <dbReference type="Proteomes" id="UP000324260"/>
    </source>
</evidence>
<dbReference type="InterPro" id="IPR051086">
    <property type="entry name" value="RNase_D-like"/>
</dbReference>
<proteinExistence type="inferred from homology"/>
<dbReference type="InterPro" id="IPR012337">
    <property type="entry name" value="RNaseH-like_sf"/>
</dbReference>
<dbReference type="Gene3D" id="1.10.150.80">
    <property type="entry name" value="HRDC domain"/>
    <property type="match status" value="2"/>
</dbReference>
<evidence type="ECO:0000256" key="6">
    <source>
        <dbReference type="HAMAP-Rule" id="MF_01899"/>
    </source>
</evidence>
<evidence type="ECO:0000256" key="2">
    <source>
        <dbReference type="ARBA" id="ARBA00022694"/>
    </source>
</evidence>
<dbReference type="GO" id="GO:0005737">
    <property type="term" value="C:cytoplasm"/>
    <property type="evidence" value="ECO:0007669"/>
    <property type="project" value="UniProtKB-SubCell"/>
</dbReference>
<dbReference type="PANTHER" id="PTHR47649:SF1">
    <property type="entry name" value="RIBONUCLEASE D"/>
    <property type="match status" value="1"/>
</dbReference>
<dbReference type="GO" id="GO:0042780">
    <property type="term" value="P:tRNA 3'-end processing"/>
    <property type="evidence" value="ECO:0007669"/>
    <property type="project" value="UniProtKB-UniRule"/>
</dbReference>
<comment type="function">
    <text evidence="6">Exonuclease involved in the 3' processing of various precursor tRNAs. Initiates hydrolysis at the 3'-terminus of an RNA molecule and releases 5'-mononucleotides.</text>
</comment>
<dbReference type="SUPFAM" id="SSF47819">
    <property type="entry name" value="HRDC-like"/>
    <property type="match status" value="2"/>
</dbReference>
<reference evidence="8 9" key="1">
    <citation type="submission" date="2019-08" db="EMBL/GenBank/DDBJ databases">
        <title>Draft Genome Sequence of Halomonas eurihalina Isolated from Preserved Hide-surface.</title>
        <authorList>
            <person name="Hussain S.A."/>
            <person name="Xu A."/>
            <person name="Sarker M."/>
            <person name="Sommers C."/>
        </authorList>
    </citation>
    <scope>NUCLEOTIDE SEQUENCE [LARGE SCALE GENOMIC DNA]</scope>
    <source>
        <strain evidence="8 9">MS1</strain>
    </source>
</reference>
<gene>
    <name evidence="6 8" type="primary">rnd</name>
    <name evidence="8" type="ORF">FZZ93_01585</name>
</gene>
<dbReference type="EC" id="3.1.13.5" evidence="6"/>
<dbReference type="InterPro" id="IPR044876">
    <property type="entry name" value="HRDC_dom_sf"/>
</dbReference>
<dbReference type="GO" id="GO:0008408">
    <property type="term" value="F:3'-5' exonuclease activity"/>
    <property type="evidence" value="ECO:0007669"/>
    <property type="project" value="InterPro"/>
</dbReference>
<evidence type="ECO:0000256" key="3">
    <source>
        <dbReference type="ARBA" id="ARBA00022722"/>
    </source>
</evidence>
<keyword evidence="1 6" id="KW-0963">Cytoplasm</keyword>
<dbReference type="HAMAP" id="MF_01899">
    <property type="entry name" value="RNase_D"/>
    <property type="match status" value="1"/>
</dbReference>
<keyword evidence="2 6" id="KW-0819">tRNA processing</keyword>
<evidence type="ECO:0000256" key="5">
    <source>
        <dbReference type="ARBA" id="ARBA00022839"/>
    </source>
</evidence>
<evidence type="ECO:0000313" key="8">
    <source>
        <dbReference type="EMBL" id="TZG41379.1"/>
    </source>
</evidence>
<sequence length="395" mass="45015">MVVCLSRASDLIFPPESCMPLTPEIRWIDTPEALNEACAEVAEADVIALDTEFFREKTFHPVPALVQFCVGGAAYLVDPTVVACTDAFRRLLGEGPVKLLHASSEDLEVFLHWAGVTVSPLVDTQIAQALLGEVPAMGYQKLVEFWVGETLPKDETRSNWLERPLSETQTTYAALDVIYLLEVWQAQRDALERYGRLGWLEEECRKLVEQAARDEHSDGQWYLRQRQLWRLSPRQIEAYRRLTIWREGEVRRRDLPRGWLVSDKLLYGIAERMPENRYELAGVEGMKPPLVKREGDTLLALVREARHVEEAHLPTPPWSPMEPAFKKRYKALKKVVSREAEALGMAPEVLLRRRDLEALVSASLRGEPLPMPDGWRGERLAEALETVLHETSETS</sequence>
<dbReference type="InterPro" id="IPR036397">
    <property type="entry name" value="RNaseH_sf"/>
</dbReference>
<dbReference type="EMBL" id="VTPU01000001">
    <property type="protein sequence ID" value="TZG41379.1"/>
    <property type="molecule type" value="Genomic_DNA"/>
</dbReference>
<keyword evidence="3 6" id="KW-0540">Nuclease</keyword>
<dbReference type="Proteomes" id="UP000324260">
    <property type="component" value="Unassembled WGS sequence"/>
</dbReference>
<comment type="cofactor">
    <cofactor evidence="6">
        <name>a divalent metal cation</name>
        <dbReference type="ChEBI" id="CHEBI:60240"/>
    </cofactor>
</comment>
<dbReference type="GO" id="GO:0000166">
    <property type="term" value="F:nucleotide binding"/>
    <property type="evidence" value="ECO:0007669"/>
    <property type="project" value="InterPro"/>
</dbReference>
<evidence type="ECO:0000256" key="1">
    <source>
        <dbReference type="ARBA" id="ARBA00022490"/>
    </source>
</evidence>
<dbReference type="NCBIfam" id="TIGR01388">
    <property type="entry name" value="rnd"/>
    <property type="match status" value="1"/>
</dbReference>
<comment type="caution">
    <text evidence="8">The sequence shown here is derived from an EMBL/GenBank/DDBJ whole genome shotgun (WGS) entry which is preliminary data.</text>
</comment>
<name>A0A5D9DCU2_HALER</name>
<evidence type="ECO:0000259" key="7">
    <source>
        <dbReference type="PROSITE" id="PS50967"/>
    </source>
</evidence>
<dbReference type="Gene3D" id="3.30.420.10">
    <property type="entry name" value="Ribonuclease H-like superfamily/Ribonuclease H"/>
    <property type="match status" value="1"/>
</dbReference>
<comment type="subcellular location">
    <subcellularLocation>
        <location evidence="6">Cytoplasm</location>
    </subcellularLocation>
</comment>
<dbReference type="InterPro" id="IPR002562">
    <property type="entry name" value="3'-5'_exonuclease_dom"/>
</dbReference>
<evidence type="ECO:0000256" key="4">
    <source>
        <dbReference type="ARBA" id="ARBA00022801"/>
    </source>
</evidence>